<keyword evidence="5" id="KW-1185">Reference proteome</keyword>
<accession>A0ABQ3PSB5</accession>
<name>A0ABQ3PSB5_9ACTN</name>
<dbReference type="SUPFAM" id="SSF50475">
    <property type="entry name" value="FMN-binding split barrel"/>
    <property type="match status" value="1"/>
</dbReference>
<comment type="caution">
    <text evidence="4">The sequence shown here is derived from an EMBL/GenBank/DDBJ whole genome shotgun (WGS) entry which is preliminary data.</text>
</comment>
<evidence type="ECO:0000256" key="2">
    <source>
        <dbReference type="ARBA" id="ARBA00049106"/>
    </source>
</evidence>
<evidence type="ECO:0000256" key="1">
    <source>
        <dbReference type="ARBA" id="ARBA00008710"/>
    </source>
</evidence>
<evidence type="ECO:0000259" key="3">
    <source>
        <dbReference type="Pfam" id="PF01814"/>
    </source>
</evidence>
<dbReference type="CDD" id="cd12108">
    <property type="entry name" value="Hr-like"/>
    <property type="match status" value="1"/>
</dbReference>
<evidence type="ECO:0000313" key="4">
    <source>
        <dbReference type="EMBL" id="GHI27909.1"/>
    </source>
</evidence>
<dbReference type="Gene3D" id="2.30.110.10">
    <property type="entry name" value="Electron Transport, Fmn-binding Protein, Chain A"/>
    <property type="match status" value="1"/>
</dbReference>
<organism evidence="4 5">
    <name type="scientific">Streptomyces hydrogenans</name>
    <dbReference type="NCBI Taxonomy" id="1873719"/>
    <lineage>
        <taxon>Bacteria</taxon>
        <taxon>Bacillati</taxon>
        <taxon>Actinomycetota</taxon>
        <taxon>Actinomycetes</taxon>
        <taxon>Kitasatosporales</taxon>
        <taxon>Streptomycetaceae</taxon>
        <taxon>Streptomyces</taxon>
    </lineage>
</organism>
<comment type="similarity">
    <text evidence="1">Belongs to the F420H(2)-dependent quinone reductase family.</text>
</comment>
<dbReference type="InterPro" id="IPR004378">
    <property type="entry name" value="F420H2_quin_Rdtase"/>
</dbReference>
<dbReference type="Gene3D" id="1.20.120.520">
    <property type="entry name" value="nmb1532 protein domain like"/>
    <property type="match status" value="1"/>
</dbReference>
<dbReference type="Proteomes" id="UP001052739">
    <property type="component" value="Unassembled WGS sequence"/>
</dbReference>
<dbReference type="InterPro" id="IPR012349">
    <property type="entry name" value="Split_barrel_FMN-bd"/>
</dbReference>
<dbReference type="PANTHER" id="PTHR39428">
    <property type="entry name" value="F420H(2)-DEPENDENT QUINONE REDUCTASE RV1261C"/>
    <property type="match status" value="1"/>
</dbReference>
<proteinExistence type="inferred from homology"/>
<feature type="domain" description="Hemerythrin-like" evidence="3">
    <location>
        <begin position="152"/>
        <end position="276"/>
    </location>
</feature>
<reference evidence="4" key="1">
    <citation type="submission" date="2024-05" db="EMBL/GenBank/DDBJ databases">
        <title>Whole genome shotgun sequence of Streptomyces hydrogenans NBRC 13475.</title>
        <authorList>
            <person name="Komaki H."/>
            <person name="Tamura T."/>
        </authorList>
    </citation>
    <scope>NUCLEOTIDE SEQUENCE</scope>
    <source>
        <strain evidence="4">NBRC 13475</strain>
    </source>
</reference>
<comment type="catalytic activity">
    <reaction evidence="2">
        <text>oxidized coenzyme F420-(gamma-L-Glu)(n) + a quinol + H(+) = reduced coenzyme F420-(gamma-L-Glu)(n) + a quinone</text>
        <dbReference type="Rhea" id="RHEA:39663"/>
        <dbReference type="Rhea" id="RHEA-COMP:12939"/>
        <dbReference type="Rhea" id="RHEA-COMP:14378"/>
        <dbReference type="ChEBI" id="CHEBI:15378"/>
        <dbReference type="ChEBI" id="CHEBI:24646"/>
        <dbReference type="ChEBI" id="CHEBI:132124"/>
        <dbReference type="ChEBI" id="CHEBI:133980"/>
        <dbReference type="ChEBI" id="CHEBI:139511"/>
    </reaction>
</comment>
<protein>
    <submittedName>
        <fullName evidence="4">Cation-binding protein</fullName>
    </submittedName>
</protein>
<dbReference type="InterPro" id="IPR012312">
    <property type="entry name" value="Hemerythrin-like"/>
</dbReference>
<dbReference type="PANTHER" id="PTHR39428:SF1">
    <property type="entry name" value="F420H(2)-DEPENDENT QUINONE REDUCTASE RV1261C"/>
    <property type="match status" value="1"/>
</dbReference>
<dbReference type="EMBL" id="BNDW01000117">
    <property type="protein sequence ID" value="GHI27909.1"/>
    <property type="molecule type" value="Genomic_DNA"/>
</dbReference>
<dbReference type="RefSeq" id="WP_226652979.1">
    <property type="nucleotide sequence ID" value="NZ_BNBS01000043.1"/>
</dbReference>
<sequence length="289" mass="31179">MSAFNEQVIEEFRGNGGRVGGMFEGADLLLLTTRGARSGRTRTTPAVYVRDGARLLVFASNGGAPKHPAWYHNVRAEPRVTVELGSGEGGVERFEARAVVTEGAERDRLYAAQSLRDPAFAAYQAGTDRLIPVVALHRADGIDDPSRHAAIAAHLVAVHTELRADLAALRAGLDGPEPRLGERLAGHCLAFCGALRTHHAGEDGVFDLFQERFPELTEALDRMRDEHRTVARTVTELEALLASGAEPEVLRAEVDRLAAVLEEHFAHEEARLLPVLTGGGPAGRHTGRS</sequence>
<dbReference type="NCBIfam" id="TIGR00026">
    <property type="entry name" value="hi_GC_TIGR00026"/>
    <property type="match status" value="1"/>
</dbReference>
<evidence type="ECO:0000313" key="5">
    <source>
        <dbReference type="Proteomes" id="UP001052739"/>
    </source>
</evidence>
<dbReference type="Pfam" id="PF01814">
    <property type="entry name" value="Hemerythrin"/>
    <property type="match status" value="1"/>
</dbReference>
<gene>
    <name evidence="4" type="ORF">Shyd_92800</name>
</gene>
<dbReference type="Pfam" id="PF04075">
    <property type="entry name" value="F420H2_quin_red"/>
    <property type="match status" value="1"/>
</dbReference>